<sequence length="398" mass="44965">MVTFTTEIQTLLAAITSISLYCEQLKLGPTCSILTKYYQPNKNEMNVYGFFLPSEMNGANSGGINGTLLRTFKTDANLQLYFPDVQYLGNQKALLHTFERTTRKVNRRDRTGYSIFTYSNDSPKINQGEFLPAADVKYDFCFSNMNEFYCIFYNQNDTTFRLSRQPDSKAKEIFFTSDGGKIKFFAFDYCTSSLIFDDGENNFYLMNLYNMVEDIKDINQTTKIPKSEYNVTFCHQGGGRLKSTPMFLTTFANATELESKRSEIGLIDFEICYTSITKTKKPGCLPVTAVKEKEIGFFENSGNLIWTIVCGIGLIAVIIMVVITVVYYLKKRDSKKVYKEIGTETYMGITATQSPTAPKKGKGKVPPPPPKQLEMTTPTVGQSQESVKPQSTLLITDF</sequence>
<accession>A0AC34F9Q9</accession>
<evidence type="ECO:0000313" key="1">
    <source>
        <dbReference type="Proteomes" id="UP000887579"/>
    </source>
</evidence>
<proteinExistence type="predicted"/>
<reference evidence="2" key="1">
    <citation type="submission" date="2022-11" db="UniProtKB">
        <authorList>
            <consortium name="WormBaseParasite"/>
        </authorList>
    </citation>
    <scope>IDENTIFICATION</scope>
</reference>
<dbReference type="Proteomes" id="UP000887579">
    <property type="component" value="Unplaced"/>
</dbReference>
<evidence type="ECO:0000313" key="2">
    <source>
        <dbReference type="WBParaSite" id="ES5_v2.g13859.t1"/>
    </source>
</evidence>
<organism evidence="1 2">
    <name type="scientific">Panagrolaimus sp. ES5</name>
    <dbReference type="NCBI Taxonomy" id="591445"/>
    <lineage>
        <taxon>Eukaryota</taxon>
        <taxon>Metazoa</taxon>
        <taxon>Ecdysozoa</taxon>
        <taxon>Nematoda</taxon>
        <taxon>Chromadorea</taxon>
        <taxon>Rhabditida</taxon>
        <taxon>Tylenchina</taxon>
        <taxon>Panagrolaimomorpha</taxon>
        <taxon>Panagrolaimoidea</taxon>
        <taxon>Panagrolaimidae</taxon>
        <taxon>Panagrolaimus</taxon>
    </lineage>
</organism>
<dbReference type="WBParaSite" id="ES5_v2.g13859.t1">
    <property type="protein sequence ID" value="ES5_v2.g13859.t1"/>
    <property type="gene ID" value="ES5_v2.g13859"/>
</dbReference>
<protein>
    <submittedName>
        <fullName evidence="2">Uncharacterized protein</fullName>
    </submittedName>
</protein>
<name>A0AC34F9Q9_9BILA</name>